<organism evidence="3">
    <name type="scientific">marine metagenome</name>
    <dbReference type="NCBI Taxonomy" id="408172"/>
    <lineage>
        <taxon>unclassified sequences</taxon>
        <taxon>metagenomes</taxon>
        <taxon>ecological metagenomes</taxon>
    </lineage>
</organism>
<feature type="coiled-coil region" evidence="1">
    <location>
        <begin position="260"/>
        <end position="287"/>
    </location>
</feature>
<feature type="non-terminal residue" evidence="3">
    <location>
        <position position="289"/>
    </location>
</feature>
<feature type="coiled-coil region" evidence="1">
    <location>
        <begin position="187"/>
        <end position="214"/>
    </location>
</feature>
<reference evidence="3" key="1">
    <citation type="submission" date="2018-05" db="EMBL/GenBank/DDBJ databases">
        <authorList>
            <person name="Lanie J.A."/>
            <person name="Ng W.-L."/>
            <person name="Kazmierczak K.M."/>
            <person name="Andrzejewski T.M."/>
            <person name="Davidsen T.M."/>
            <person name="Wayne K.J."/>
            <person name="Tettelin H."/>
            <person name="Glass J.I."/>
            <person name="Rusch D."/>
            <person name="Podicherti R."/>
            <person name="Tsui H.-C.T."/>
            <person name="Winkler M.E."/>
        </authorList>
    </citation>
    <scope>NUCLEOTIDE SEQUENCE</scope>
</reference>
<gene>
    <name evidence="3" type="ORF">METZ01_LOCUS391420</name>
</gene>
<evidence type="ECO:0000256" key="2">
    <source>
        <dbReference type="SAM" id="MobiDB-lite"/>
    </source>
</evidence>
<dbReference type="EMBL" id="UINC01147316">
    <property type="protein sequence ID" value="SVD38566.1"/>
    <property type="molecule type" value="Genomic_DNA"/>
</dbReference>
<evidence type="ECO:0000256" key="1">
    <source>
        <dbReference type="SAM" id="Coils"/>
    </source>
</evidence>
<protein>
    <submittedName>
        <fullName evidence="3">Uncharacterized protein</fullName>
    </submittedName>
</protein>
<evidence type="ECO:0000313" key="3">
    <source>
        <dbReference type="EMBL" id="SVD38566.1"/>
    </source>
</evidence>
<name>A0A382UWC2_9ZZZZ</name>
<dbReference type="AlphaFoldDB" id="A0A382UWC2"/>
<feature type="non-terminal residue" evidence="3">
    <location>
        <position position="1"/>
    </location>
</feature>
<keyword evidence="1" id="KW-0175">Coiled coil</keyword>
<feature type="region of interest" description="Disordered" evidence="2">
    <location>
        <begin position="154"/>
        <end position="177"/>
    </location>
</feature>
<accession>A0A382UWC2</accession>
<proteinExistence type="predicted"/>
<sequence>QPIEITVVSDQIPDVEVLLPGKDTLLPVSRIQPLVVQSSDDYGLQRLELSAYKSNVFGDSSGLVVQPIPIGGTRGALVRPVMDFSNWELLPGDTIHYFVRAIDNAPEPNTGSTKEYLLLPRTRAEIQREAQEHLVGVNEKLEEIQSRIGDEVESNQDLETAASNERTGKEPQDDQGNVLGYEDQENFREALEAQRQLLNAIDSLENELANLTKDMKISDLGDLDLEEDLSDLEDLMRELVPEEALEELEEFLDNMAEMDADRAREMFRQLVEEQESLSERLENIENRFK</sequence>